<keyword evidence="1" id="KW-0472">Membrane</keyword>
<feature type="transmembrane region" description="Helical" evidence="1">
    <location>
        <begin position="23"/>
        <end position="42"/>
    </location>
</feature>
<organism evidence="2 3">
    <name type="scientific">Candidatus Finniella inopinata</name>
    <dbReference type="NCBI Taxonomy" id="1696036"/>
    <lineage>
        <taxon>Bacteria</taxon>
        <taxon>Pseudomonadati</taxon>
        <taxon>Pseudomonadota</taxon>
        <taxon>Alphaproteobacteria</taxon>
        <taxon>Holosporales</taxon>
        <taxon>Candidatus Paracaedibacteraceae</taxon>
        <taxon>Candidatus Finniella</taxon>
    </lineage>
</organism>
<evidence type="ECO:0000313" key="2">
    <source>
        <dbReference type="EMBL" id="RZI45313.1"/>
    </source>
</evidence>
<sequence length="281" mass="32264">MFKNFLEFTRKSYENFSFRDQKWSLISGGIIVALCVSVMVLLETLNRYKQSFRQENLWSSWVIKKVNIDEFDDCFKPEHNGPSKNTEISFIGSFGTRGSTSDFETWILCTIAKSAQNIFEFGTFTGKTTYLLAKNSPNTAKIVTLTLSPDEITTYTKSNDDHQKDTKAALEESIFKKFYYSNTPLEHKVEQRFIDSKKFDERPYLKKFDLIFIDGSHAESYVENDSKKALQMVKPGGVILWHDYRGPDRAPGVYNTLNKLSKTMNLVHIAGTSLVAYRAPK</sequence>
<keyword evidence="2" id="KW-0489">Methyltransferase</keyword>
<keyword evidence="3" id="KW-1185">Reference proteome</keyword>
<gene>
    <name evidence="2" type="ORF">EQU50_07580</name>
</gene>
<comment type="caution">
    <text evidence="2">The sequence shown here is derived from an EMBL/GenBank/DDBJ whole genome shotgun (WGS) entry which is preliminary data.</text>
</comment>
<protein>
    <submittedName>
        <fullName evidence="2">Class I SAM-dependent methyltransferase</fullName>
    </submittedName>
</protein>
<dbReference type="OrthoDB" id="5764702at2"/>
<dbReference type="Pfam" id="PF13578">
    <property type="entry name" value="Methyltransf_24"/>
    <property type="match status" value="1"/>
</dbReference>
<dbReference type="GO" id="GO:0032259">
    <property type="term" value="P:methylation"/>
    <property type="evidence" value="ECO:0007669"/>
    <property type="project" value="UniProtKB-KW"/>
</dbReference>
<keyword evidence="1" id="KW-0812">Transmembrane</keyword>
<dbReference type="RefSeq" id="WP_130154524.1">
    <property type="nucleotide sequence ID" value="NZ_SCFB01000017.1"/>
</dbReference>
<keyword evidence="2" id="KW-0808">Transferase</keyword>
<keyword evidence="1" id="KW-1133">Transmembrane helix</keyword>
<dbReference type="Gene3D" id="3.40.50.150">
    <property type="entry name" value="Vaccinia Virus protein VP39"/>
    <property type="match status" value="1"/>
</dbReference>
<name>A0A4Q7DF46_9PROT</name>
<evidence type="ECO:0000256" key="1">
    <source>
        <dbReference type="SAM" id="Phobius"/>
    </source>
</evidence>
<dbReference type="SUPFAM" id="SSF53335">
    <property type="entry name" value="S-adenosyl-L-methionine-dependent methyltransferases"/>
    <property type="match status" value="1"/>
</dbReference>
<dbReference type="InterPro" id="IPR029063">
    <property type="entry name" value="SAM-dependent_MTases_sf"/>
</dbReference>
<dbReference type="EMBL" id="SCFB01000017">
    <property type="protein sequence ID" value="RZI45313.1"/>
    <property type="molecule type" value="Genomic_DNA"/>
</dbReference>
<accession>A0A4Q7DF46</accession>
<evidence type="ECO:0000313" key="3">
    <source>
        <dbReference type="Proteomes" id="UP000293550"/>
    </source>
</evidence>
<proteinExistence type="predicted"/>
<dbReference type="GO" id="GO:0008168">
    <property type="term" value="F:methyltransferase activity"/>
    <property type="evidence" value="ECO:0007669"/>
    <property type="project" value="UniProtKB-KW"/>
</dbReference>
<reference evidence="2 3" key="1">
    <citation type="submission" date="2018-10" db="EMBL/GenBank/DDBJ databases">
        <title>An updated phylogeny of the Alphaproteobacteria reveals that the parasitic Rickettsiales and Holosporales have independent origins.</title>
        <authorList>
            <person name="Munoz-Gomez S.A."/>
            <person name="Hess S."/>
            <person name="Burger G."/>
            <person name="Lang B.F."/>
            <person name="Susko E."/>
            <person name="Slamovits C.H."/>
            <person name="Roger A.J."/>
        </authorList>
    </citation>
    <scope>NUCLEOTIDE SEQUENCE [LARGE SCALE GENOMIC DNA]</scope>
    <source>
        <strain evidence="2">HOLO01</strain>
    </source>
</reference>
<dbReference type="AlphaFoldDB" id="A0A4Q7DF46"/>
<dbReference type="Proteomes" id="UP000293550">
    <property type="component" value="Unassembled WGS sequence"/>
</dbReference>